<evidence type="ECO:0000313" key="2">
    <source>
        <dbReference type="Proteomes" id="UP001054945"/>
    </source>
</evidence>
<evidence type="ECO:0000313" key="1">
    <source>
        <dbReference type="EMBL" id="GIX77416.1"/>
    </source>
</evidence>
<protein>
    <submittedName>
        <fullName evidence="1">Uncharacterized protein</fullName>
    </submittedName>
</protein>
<dbReference type="EMBL" id="BPLR01002752">
    <property type="protein sequence ID" value="GIX77416.1"/>
    <property type="molecule type" value="Genomic_DNA"/>
</dbReference>
<keyword evidence="2" id="KW-1185">Reference proteome</keyword>
<reference evidence="1 2" key="1">
    <citation type="submission" date="2021-06" db="EMBL/GenBank/DDBJ databases">
        <title>Caerostris extrusa draft genome.</title>
        <authorList>
            <person name="Kono N."/>
            <person name="Arakawa K."/>
        </authorList>
    </citation>
    <scope>NUCLEOTIDE SEQUENCE [LARGE SCALE GENOMIC DNA]</scope>
</reference>
<dbReference type="AlphaFoldDB" id="A0AAV4MY77"/>
<organism evidence="1 2">
    <name type="scientific">Caerostris extrusa</name>
    <name type="common">Bark spider</name>
    <name type="synonym">Caerostris bankana</name>
    <dbReference type="NCBI Taxonomy" id="172846"/>
    <lineage>
        <taxon>Eukaryota</taxon>
        <taxon>Metazoa</taxon>
        <taxon>Ecdysozoa</taxon>
        <taxon>Arthropoda</taxon>
        <taxon>Chelicerata</taxon>
        <taxon>Arachnida</taxon>
        <taxon>Araneae</taxon>
        <taxon>Araneomorphae</taxon>
        <taxon>Entelegynae</taxon>
        <taxon>Araneoidea</taxon>
        <taxon>Araneidae</taxon>
        <taxon>Caerostris</taxon>
    </lineage>
</organism>
<gene>
    <name evidence="1" type="ORF">CEXT_414991</name>
</gene>
<dbReference type="Proteomes" id="UP001054945">
    <property type="component" value="Unassembled WGS sequence"/>
</dbReference>
<proteinExistence type="predicted"/>
<accession>A0AAV4MY77</accession>
<comment type="caution">
    <text evidence="1">The sequence shown here is derived from an EMBL/GenBank/DDBJ whole genome shotgun (WGS) entry which is preliminary data.</text>
</comment>
<sequence>MAGSVNASKPVEHLGSSGDTVTEGYAQTSAAFSVSSSSIDSFPGIDGMGGRYFRRYFNFKYFRGCNRNYRETKRLKSASLIKAGSVNASKPVEHLRNFGDTVSVTEGYVQTLAVSSVSATSADSFCMELMGWQIFGWEIF</sequence>
<name>A0AAV4MY77_CAEEX</name>